<dbReference type="Proteomes" id="UP000184188">
    <property type="component" value="Unassembled WGS sequence"/>
</dbReference>
<gene>
    <name evidence="2" type="ORF">ASPZODRAFT_166461</name>
</gene>
<dbReference type="VEuPathDB" id="FungiDB:ASPZODRAFT_166461"/>
<evidence type="ECO:0000313" key="2">
    <source>
        <dbReference type="EMBL" id="OJJ47239.1"/>
    </source>
</evidence>
<organism evidence="2 3">
    <name type="scientific">Penicilliopsis zonata CBS 506.65</name>
    <dbReference type="NCBI Taxonomy" id="1073090"/>
    <lineage>
        <taxon>Eukaryota</taxon>
        <taxon>Fungi</taxon>
        <taxon>Dikarya</taxon>
        <taxon>Ascomycota</taxon>
        <taxon>Pezizomycotina</taxon>
        <taxon>Eurotiomycetes</taxon>
        <taxon>Eurotiomycetidae</taxon>
        <taxon>Eurotiales</taxon>
        <taxon>Aspergillaceae</taxon>
        <taxon>Penicilliopsis</taxon>
    </lineage>
</organism>
<proteinExistence type="predicted"/>
<sequence length="432" mass="47027">MANTAITPSYMLSQISFIPEVSKTQLSPVPKVQDVDIRPEDSNCDDALADRGSWHSIRAMEADAGGSQSALSPATVQAVCCQGDGLAQVCKGTYQVHPVYKTYLCFYSAISYEILGRAAHKYSSNKLPLLRLAQDYFLSCSSVLPSAIPVLEAADDSDSPPSSSTDASSLSCFSASVSGSGSSSSDGSTEQLVNDLTRIIERSLSCTMDDPFVSPQKMHPSRTVVIPVDPERKALQPSPLKIRKSTNSLRRVAQLAVATTSPAPLAPISASRLNVGGSRARRPPPLPIKIVPCSTPQKTQSVAASTSEHTPEQTKSVQLYNSCIESLRGQVTASIASVQRLIGETDELQRLRRMATPNRSTSFWSFSPIKDEASREEVKPLPCGQETMEQRIARLRAEEWQTVGLRSRQRAWKGAEYYKAFCSMVLDELYLE</sequence>
<protein>
    <submittedName>
        <fullName evidence="2">Uncharacterized protein</fullName>
    </submittedName>
</protein>
<dbReference type="OrthoDB" id="3641178at2759"/>
<feature type="region of interest" description="Disordered" evidence="1">
    <location>
        <begin position="274"/>
        <end position="313"/>
    </location>
</feature>
<accession>A0A1L9SJ30</accession>
<dbReference type="EMBL" id="KV878341">
    <property type="protein sequence ID" value="OJJ47239.1"/>
    <property type="molecule type" value="Genomic_DNA"/>
</dbReference>
<feature type="compositionally biased region" description="Polar residues" evidence="1">
    <location>
        <begin position="294"/>
        <end position="313"/>
    </location>
</feature>
<evidence type="ECO:0000256" key="1">
    <source>
        <dbReference type="SAM" id="MobiDB-lite"/>
    </source>
</evidence>
<dbReference type="RefSeq" id="XP_022581749.1">
    <property type="nucleotide sequence ID" value="XM_022726761.1"/>
</dbReference>
<dbReference type="AlphaFoldDB" id="A0A1L9SJ30"/>
<evidence type="ECO:0000313" key="3">
    <source>
        <dbReference type="Proteomes" id="UP000184188"/>
    </source>
</evidence>
<reference evidence="3" key="1">
    <citation type="journal article" date="2017" name="Genome Biol.">
        <title>Comparative genomics reveals high biological diversity and specific adaptations in the industrially and medically important fungal genus Aspergillus.</title>
        <authorList>
            <person name="de Vries R.P."/>
            <person name="Riley R."/>
            <person name="Wiebenga A."/>
            <person name="Aguilar-Osorio G."/>
            <person name="Amillis S."/>
            <person name="Uchima C.A."/>
            <person name="Anderluh G."/>
            <person name="Asadollahi M."/>
            <person name="Askin M."/>
            <person name="Barry K."/>
            <person name="Battaglia E."/>
            <person name="Bayram O."/>
            <person name="Benocci T."/>
            <person name="Braus-Stromeyer S.A."/>
            <person name="Caldana C."/>
            <person name="Canovas D."/>
            <person name="Cerqueira G.C."/>
            <person name="Chen F."/>
            <person name="Chen W."/>
            <person name="Choi C."/>
            <person name="Clum A."/>
            <person name="Dos Santos R.A."/>
            <person name="Damasio A.R."/>
            <person name="Diallinas G."/>
            <person name="Emri T."/>
            <person name="Fekete E."/>
            <person name="Flipphi M."/>
            <person name="Freyberg S."/>
            <person name="Gallo A."/>
            <person name="Gournas C."/>
            <person name="Habgood R."/>
            <person name="Hainaut M."/>
            <person name="Harispe M.L."/>
            <person name="Henrissat B."/>
            <person name="Hilden K.S."/>
            <person name="Hope R."/>
            <person name="Hossain A."/>
            <person name="Karabika E."/>
            <person name="Karaffa L."/>
            <person name="Karanyi Z."/>
            <person name="Krasevec N."/>
            <person name="Kuo A."/>
            <person name="Kusch H."/>
            <person name="LaButti K."/>
            <person name="Lagendijk E.L."/>
            <person name="Lapidus A."/>
            <person name="Levasseur A."/>
            <person name="Lindquist E."/>
            <person name="Lipzen A."/>
            <person name="Logrieco A.F."/>
            <person name="MacCabe A."/>
            <person name="Maekelae M.R."/>
            <person name="Malavazi I."/>
            <person name="Melin P."/>
            <person name="Meyer V."/>
            <person name="Mielnichuk N."/>
            <person name="Miskei M."/>
            <person name="Molnar A.P."/>
            <person name="Mule G."/>
            <person name="Ngan C.Y."/>
            <person name="Orejas M."/>
            <person name="Orosz E."/>
            <person name="Ouedraogo J.P."/>
            <person name="Overkamp K.M."/>
            <person name="Park H.-S."/>
            <person name="Perrone G."/>
            <person name="Piumi F."/>
            <person name="Punt P.J."/>
            <person name="Ram A.F."/>
            <person name="Ramon A."/>
            <person name="Rauscher S."/>
            <person name="Record E."/>
            <person name="Riano-Pachon D.M."/>
            <person name="Robert V."/>
            <person name="Roehrig J."/>
            <person name="Ruller R."/>
            <person name="Salamov A."/>
            <person name="Salih N.S."/>
            <person name="Samson R.A."/>
            <person name="Sandor E."/>
            <person name="Sanguinetti M."/>
            <person name="Schuetze T."/>
            <person name="Sepcic K."/>
            <person name="Shelest E."/>
            <person name="Sherlock G."/>
            <person name="Sophianopoulou V."/>
            <person name="Squina F.M."/>
            <person name="Sun H."/>
            <person name="Susca A."/>
            <person name="Todd R.B."/>
            <person name="Tsang A."/>
            <person name="Unkles S.E."/>
            <person name="van de Wiele N."/>
            <person name="van Rossen-Uffink D."/>
            <person name="Oliveira J.V."/>
            <person name="Vesth T.C."/>
            <person name="Visser J."/>
            <person name="Yu J.-H."/>
            <person name="Zhou M."/>
            <person name="Andersen M.R."/>
            <person name="Archer D.B."/>
            <person name="Baker S.E."/>
            <person name="Benoit I."/>
            <person name="Brakhage A.A."/>
            <person name="Braus G.H."/>
            <person name="Fischer R."/>
            <person name="Frisvad J.C."/>
            <person name="Goldman G.H."/>
            <person name="Houbraken J."/>
            <person name="Oakley B."/>
            <person name="Pocsi I."/>
            <person name="Scazzocchio C."/>
            <person name="Seiboth B."/>
            <person name="vanKuyk P.A."/>
            <person name="Wortman J."/>
            <person name="Dyer P.S."/>
            <person name="Grigoriev I.V."/>
        </authorList>
    </citation>
    <scope>NUCLEOTIDE SEQUENCE [LARGE SCALE GENOMIC DNA]</scope>
    <source>
        <strain evidence="3">CBS 506.65</strain>
    </source>
</reference>
<dbReference type="GeneID" id="34613225"/>
<keyword evidence="3" id="KW-1185">Reference proteome</keyword>
<name>A0A1L9SJ30_9EURO</name>